<reference evidence="2 3" key="1">
    <citation type="submission" date="2020-10" db="EMBL/GenBank/DDBJ databases">
        <title>Phylogeny of dyella-like bacteria.</title>
        <authorList>
            <person name="Fu J."/>
        </authorList>
    </citation>
    <scope>NUCLEOTIDE SEQUENCE [LARGE SCALE GENOMIC DNA]</scope>
    <source>
        <strain evidence="2 3">BB4</strain>
    </source>
</reference>
<dbReference type="RefSeq" id="WP_379986689.1">
    <property type="nucleotide sequence ID" value="NZ_JADIKD010000010.1"/>
</dbReference>
<evidence type="ECO:0000256" key="1">
    <source>
        <dbReference type="SAM" id="MobiDB-lite"/>
    </source>
</evidence>
<protein>
    <submittedName>
        <fullName evidence="2">Uncharacterized protein</fullName>
    </submittedName>
</protein>
<evidence type="ECO:0000313" key="2">
    <source>
        <dbReference type="EMBL" id="MFK2917744.1"/>
    </source>
</evidence>
<dbReference type="EMBL" id="JADIKD010000010">
    <property type="protein sequence ID" value="MFK2917744.1"/>
    <property type="molecule type" value="Genomic_DNA"/>
</dbReference>
<feature type="compositionally biased region" description="Polar residues" evidence="1">
    <location>
        <begin position="15"/>
        <end position="24"/>
    </location>
</feature>
<evidence type="ECO:0000313" key="3">
    <source>
        <dbReference type="Proteomes" id="UP001620408"/>
    </source>
</evidence>
<dbReference type="Proteomes" id="UP001620408">
    <property type="component" value="Unassembled WGS sequence"/>
</dbReference>
<proteinExistence type="predicted"/>
<accession>A0ABW8K4B8</accession>
<keyword evidence="3" id="KW-1185">Reference proteome</keyword>
<organism evidence="2 3">
    <name type="scientific">Dyella koreensis</name>
    <dbReference type="NCBI Taxonomy" id="311235"/>
    <lineage>
        <taxon>Bacteria</taxon>
        <taxon>Pseudomonadati</taxon>
        <taxon>Pseudomonadota</taxon>
        <taxon>Gammaproteobacteria</taxon>
        <taxon>Lysobacterales</taxon>
        <taxon>Rhodanobacteraceae</taxon>
        <taxon>Dyella</taxon>
    </lineage>
</organism>
<gene>
    <name evidence="2" type="ORF">ISS97_10775</name>
</gene>
<feature type="region of interest" description="Disordered" evidence="1">
    <location>
        <begin position="1"/>
        <end position="28"/>
    </location>
</feature>
<comment type="caution">
    <text evidence="2">The sequence shown here is derived from an EMBL/GenBank/DDBJ whole genome shotgun (WGS) entry which is preliminary data.</text>
</comment>
<name>A0ABW8K4B8_9GAMM</name>
<sequence>MAKPDHTVVARPSGSPDNKPTNPLSRPFYLDTADDPGQHVLAKLGSIAMAINVITCLLANSDAFRDAQAHNEPTEPGHWPLAPACAEGLFAAIYFLNQYAETLSHESLVSSGV</sequence>